<dbReference type="InterPro" id="IPR000884">
    <property type="entry name" value="TSP1_rpt"/>
</dbReference>
<keyword evidence="1" id="KW-0677">Repeat</keyword>
<dbReference type="Proteomes" id="UP001652625">
    <property type="component" value="Chromosome 13"/>
</dbReference>
<organism evidence="3 4">
    <name type="scientific">Hydra vulgaris</name>
    <name type="common">Hydra</name>
    <name type="synonym">Hydra attenuata</name>
    <dbReference type="NCBI Taxonomy" id="6087"/>
    <lineage>
        <taxon>Eukaryota</taxon>
        <taxon>Metazoa</taxon>
        <taxon>Cnidaria</taxon>
        <taxon>Hydrozoa</taxon>
        <taxon>Hydroidolina</taxon>
        <taxon>Anthoathecata</taxon>
        <taxon>Aplanulata</taxon>
        <taxon>Hydridae</taxon>
        <taxon>Hydra</taxon>
    </lineage>
</organism>
<dbReference type="PROSITE" id="PS50092">
    <property type="entry name" value="TSP1"/>
    <property type="match status" value="3"/>
</dbReference>
<protein>
    <submittedName>
        <fullName evidence="4">Uncharacterized protein LOC136089252 isoform X1</fullName>
    </submittedName>
</protein>
<proteinExistence type="predicted"/>
<dbReference type="InterPro" id="IPR052065">
    <property type="entry name" value="Compl_asym_regulator"/>
</dbReference>
<dbReference type="PANTHER" id="PTHR22906">
    <property type="entry name" value="PROPERDIN"/>
    <property type="match status" value="1"/>
</dbReference>
<name>A0ABM4D9X9_HYDVU</name>
<dbReference type="Pfam" id="PF00090">
    <property type="entry name" value="TSP_1"/>
    <property type="match status" value="4"/>
</dbReference>
<evidence type="ECO:0000313" key="3">
    <source>
        <dbReference type="Proteomes" id="UP001652625"/>
    </source>
</evidence>
<evidence type="ECO:0000256" key="2">
    <source>
        <dbReference type="ARBA" id="ARBA00023157"/>
    </source>
</evidence>
<keyword evidence="3" id="KW-1185">Reference proteome</keyword>
<gene>
    <name evidence="4" type="primary">LOC136089252</name>
</gene>
<reference evidence="4" key="1">
    <citation type="submission" date="2025-08" db="UniProtKB">
        <authorList>
            <consortium name="RefSeq"/>
        </authorList>
    </citation>
    <scope>IDENTIFICATION</scope>
</reference>
<evidence type="ECO:0000313" key="4">
    <source>
        <dbReference type="RefSeq" id="XP_065671155.1"/>
    </source>
</evidence>
<sequence>MPLCINKLFNEKMSLQSVFYLAASLNIMCSIDTGLQSNLAGVIQNVGLGTQNITTKDLVSNLTKTIESVFSGTQNTSIKDLVSNLTGVIETVFSVISNLNQSVSIQHTSLNTTLDIFNKIKEIFSNLNHSVSVQLSNVNTTLDILNKIKEVGQQVEWNDFCPDIYWTTSIGSETNLVVCKSRAISSNEWEKCISFCEEMGKIRTLQYCHFLADITGNVVAPLCFSGDSLLYNKKIVVQNDTLLSTLNVLYDEFIISFDLYCNASISHITVMILTYNLFDDIIEFNFFENYFQIIFENGNNKSFILKKNSWSAVQVKQYYNGSYFTTISVDGTDVILDYITKPKVYFNIDVWIRFQNEYFALKNIFIVSKTRGWSSWSECSATCGNGYRTKISLRAISYGETKTASCNLISCEEWSAWSECSATCGNGYRTKISLAAITNGETKTESCNLISCPEDGMWGSWSKSECSTSCGWGGKVSFKRICDNPQPKYTGRPCMGVNNYTDDCQYDITCPVNGIWSKWSAWSFCNKPCEGGFMSRYRTCFIPKYGGQSCNGSSIQTTDCPNQTCINIGLNVNIYLPDEPYQPHYSTLHHPGSVDLKNNIAKAIANLYKNSKTNVTYNIELNSMTNGDP</sequence>
<dbReference type="SUPFAM" id="SSF82895">
    <property type="entry name" value="TSP-1 type 1 repeat"/>
    <property type="match status" value="3"/>
</dbReference>
<evidence type="ECO:0000256" key="1">
    <source>
        <dbReference type="ARBA" id="ARBA00022737"/>
    </source>
</evidence>
<dbReference type="SMART" id="SM00209">
    <property type="entry name" value="TSP1"/>
    <property type="match status" value="4"/>
</dbReference>
<dbReference type="Gene3D" id="2.20.100.10">
    <property type="entry name" value="Thrombospondin type-1 (TSP1) repeat"/>
    <property type="match status" value="3"/>
</dbReference>
<dbReference type="GeneID" id="136089252"/>
<dbReference type="RefSeq" id="XP_065671155.1">
    <property type="nucleotide sequence ID" value="XM_065815083.1"/>
</dbReference>
<dbReference type="InterPro" id="IPR036383">
    <property type="entry name" value="TSP1_rpt_sf"/>
</dbReference>
<accession>A0ABM4D9X9</accession>
<keyword evidence="2" id="KW-1015">Disulfide bond</keyword>
<dbReference type="PANTHER" id="PTHR22906:SF46">
    <property type="entry name" value="HEMICENTIN-1-LIKE"/>
    <property type="match status" value="1"/>
</dbReference>